<accession>A0ABN9AVQ0</accession>
<keyword evidence="3" id="KW-1185">Reference proteome</keyword>
<proteinExistence type="predicted"/>
<protein>
    <submittedName>
        <fullName evidence="2">Uncharacterized protein</fullName>
    </submittedName>
</protein>
<feature type="compositionally biased region" description="Basic residues" evidence="1">
    <location>
        <begin position="108"/>
        <end position="117"/>
    </location>
</feature>
<reference evidence="2" key="1">
    <citation type="submission" date="2023-05" db="EMBL/GenBank/DDBJ databases">
        <authorList>
            <person name="Stuckert A."/>
        </authorList>
    </citation>
    <scope>NUCLEOTIDE SEQUENCE</scope>
</reference>
<organism evidence="2 3">
    <name type="scientific">Staurois parvus</name>
    <dbReference type="NCBI Taxonomy" id="386267"/>
    <lineage>
        <taxon>Eukaryota</taxon>
        <taxon>Metazoa</taxon>
        <taxon>Chordata</taxon>
        <taxon>Craniata</taxon>
        <taxon>Vertebrata</taxon>
        <taxon>Euteleostomi</taxon>
        <taxon>Amphibia</taxon>
        <taxon>Batrachia</taxon>
        <taxon>Anura</taxon>
        <taxon>Neobatrachia</taxon>
        <taxon>Ranoidea</taxon>
        <taxon>Ranidae</taxon>
        <taxon>Staurois</taxon>
    </lineage>
</organism>
<evidence type="ECO:0000256" key="1">
    <source>
        <dbReference type="SAM" id="MobiDB-lite"/>
    </source>
</evidence>
<dbReference type="Proteomes" id="UP001162483">
    <property type="component" value="Unassembled WGS sequence"/>
</dbReference>
<evidence type="ECO:0000313" key="2">
    <source>
        <dbReference type="EMBL" id="CAI9539563.1"/>
    </source>
</evidence>
<feature type="region of interest" description="Disordered" evidence="1">
    <location>
        <begin position="98"/>
        <end position="117"/>
    </location>
</feature>
<dbReference type="EMBL" id="CATNWA010001250">
    <property type="protein sequence ID" value="CAI9539563.1"/>
    <property type="molecule type" value="Genomic_DNA"/>
</dbReference>
<name>A0ABN9AVQ0_9NEOB</name>
<sequence length="117" mass="13286">MYDTKNKELRWNATYYDYAATLPDEGTNYKMSHFVSNGDGLVVTVDSDSGDVLWIQNYASPVVALYIWQREGLRKVLHTNVGVETLRYLTFMSGRSAVSQSGSIPFPKKLRPKSKLM</sequence>
<evidence type="ECO:0000313" key="3">
    <source>
        <dbReference type="Proteomes" id="UP001162483"/>
    </source>
</evidence>
<comment type="caution">
    <text evidence="2">The sequence shown here is derived from an EMBL/GenBank/DDBJ whole genome shotgun (WGS) entry which is preliminary data.</text>
</comment>
<gene>
    <name evidence="2" type="ORF">SPARVUS_LOCUS1608677</name>
</gene>